<evidence type="ECO:0000256" key="4">
    <source>
        <dbReference type="ARBA" id="ARBA00006697"/>
    </source>
</evidence>
<dbReference type="CTD" id="378838"/>
<keyword evidence="12" id="KW-0472">Membrane</keyword>
<evidence type="ECO:0000256" key="3">
    <source>
        <dbReference type="ARBA" id="ARBA00004496"/>
    </source>
</evidence>
<evidence type="ECO:0000256" key="17">
    <source>
        <dbReference type="PROSITE-ProRule" id="PRU00192"/>
    </source>
</evidence>
<evidence type="ECO:0000256" key="5">
    <source>
        <dbReference type="ARBA" id="ARBA00022443"/>
    </source>
</evidence>
<evidence type="ECO:0000313" key="20">
    <source>
        <dbReference type="Proteomes" id="UP000504611"/>
    </source>
</evidence>
<evidence type="ECO:0000256" key="9">
    <source>
        <dbReference type="ARBA" id="ARBA00022949"/>
    </source>
</evidence>
<evidence type="ECO:0000256" key="11">
    <source>
        <dbReference type="ARBA" id="ARBA00023121"/>
    </source>
</evidence>
<dbReference type="SUPFAM" id="SSF50044">
    <property type="entry name" value="SH3-domain"/>
    <property type="match status" value="1"/>
</dbReference>
<dbReference type="GeneID" id="104943043"/>
<feature type="compositionally biased region" description="Basic and acidic residues" evidence="18">
    <location>
        <begin position="163"/>
        <end position="179"/>
    </location>
</feature>
<dbReference type="PANTHER" id="PTHR14167:SF63">
    <property type="entry name" value="ENDOPHILIN-A2"/>
    <property type="match status" value="1"/>
</dbReference>
<keyword evidence="20" id="KW-1185">Reference proteome</keyword>
<comment type="function">
    <text evidence="14">Implicated in endocytosis. May recruit other proteins to membranes with high curvature.</text>
</comment>
<keyword evidence="5 17" id="KW-0728">SH3 domain</keyword>
<keyword evidence="10" id="KW-0175">Coiled coil</keyword>
<accession>A0A6I9MXL2</accession>
<dbReference type="GO" id="GO:0031901">
    <property type="term" value="C:early endosome membrane"/>
    <property type="evidence" value="ECO:0007669"/>
    <property type="project" value="UniProtKB-SubCell"/>
</dbReference>
<feature type="region of interest" description="Disordered" evidence="18">
    <location>
        <begin position="163"/>
        <end position="215"/>
    </location>
</feature>
<evidence type="ECO:0000256" key="8">
    <source>
        <dbReference type="ARBA" id="ARBA00022753"/>
    </source>
</evidence>
<keyword evidence="6" id="KW-0963">Cytoplasm</keyword>
<keyword evidence="9" id="KW-0965">Cell junction</keyword>
<dbReference type="SMART" id="SM00326">
    <property type="entry name" value="SH3"/>
    <property type="match status" value="1"/>
</dbReference>
<dbReference type="Gene3D" id="2.30.30.40">
    <property type="entry name" value="SH3 Domains"/>
    <property type="match status" value="1"/>
</dbReference>
<dbReference type="InterPro" id="IPR036028">
    <property type="entry name" value="SH3-like_dom_sf"/>
</dbReference>
<dbReference type="InterPro" id="IPR027267">
    <property type="entry name" value="AH/BAR_dom_sf"/>
</dbReference>
<comment type="similarity">
    <text evidence="4">Belongs to the endophilin family.</text>
</comment>
<dbReference type="SMART" id="SM00721">
    <property type="entry name" value="BAR"/>
    <property type="match status" value="1"/>
</dbReference>
<dbReference type="OrthoDB" id="443981at2759"/>
<sequence>MSVAGFKKQFYKASQLVSEKVGGAEGTKLDDDFRDLERKVDVTSKAVVEVISKTSEYLQPNPASRAKLSMLNTMSKIRGQVKNPGYPQAEGLLGECMGKYGRDLGEDTNFGKVCVCSVYVLILCVCVCAQIEQVSQLSSLVESQLQYHRQAVQVLEELSDKLRDRMSDAQSRPRREYTPKPKPIYDFGEDNHSNGGFSTSMAPPPSRNSAPEQPSCKALYDFDPENEGELGFREGDIITLTNQIDENWYEGMLNNQSGFFPLNYVDVLVPLPH</sequence>
<proteinExistence type="inferred from homology"/>
<dbReference type="KEGG" id="ncc:104943043"/>
<dbReference type="InterPro" id="IPR004148">
    <property type="entry name" value="BAR_dom"/>
</dbReference>
<dbReference type="RefSeq" id="XP_010766666.1">
    <property type="nucleotide sequence ID" value="XM_010768364.1"/>
</dbReference>
<dbReference type="PROSITE" id="PS50002">
    <property type="entry name" value="SH3"/>
    <property type="match status" value="1"/>
</dbReference>
<dbReference type="GO" id="GO:0098793">
    <property type="term" value="C:presynapse"/>
    <property type="evidence" value="ECO:0007669"/>
    <property type="project" value="TreeGrafter"/>
</dbReference>
<dbReference type="GO" id="GO:0016191">
    <property type="term" value="P:synaptic vesicle uncoating"/>
    <property type="evidence" value="ECO:0007669"/>
    <property type="project" value="TreeGrafter"/>
</dbReference>
<evidence type="ECO:0000256" key="7">
    <source>
        <dbReference type="ARBA" id="ARBA00022583"/>
    </source>
</evidence>
<dbReference type="GO" id="GO:0098978">
    <property type="term" value="C:glutamatergic synapse"/>
    <property type="evidence" value="ECO:0007669"/>
    <property type="project" value="TreeGrafter"/>
</dbReference>
<evidence type="ECO:0000259" key="19">
    <source>
        <dbReference type="PROSITE" id="PS50002"/>
    </source>
</evidence>
<feature type="domain" description="SH3" evidence="19">
    <location>
        <begin position="211"/>
        <end position="270"/>
    </location>
</feature>
<dbReference type="PRINTS" id="PR00452">
    <property type="entry name" value="SH3DOMAIN"/>
</dbReference>
<dbReference type="SUPFAM" id="SSF103657">
    <property type="entry name" value="BAR/IMD domain-like"/>
    <property type="match status" value="2"/>
</dbReference>
<feature type="compositionally biased region" description="Polar residues" evidence="18">
    <location>
        <begin position="193"/>
        <end position="212"/>
    </location>
</feature>
<evidence type="ECO:0000256" key="6">
    <source>
        <dbReference type="ARBA" id="ARBA00022490"/>
    </source>
</evidence>
<name>A0A6I9MXL2_9TELE</name>
<gene>
    <name evidence="21" type="primary">sh3gl1b</name>
</gene>
<evidence type="ECO:0000256" key="14">
    <source>
        <dbReference type="ARBA" id="ARBA00024839"/>
    </source>
</evidence>
<dbReference type="GO" id="GO:0002102">
    <property type="term" value="C:podosome"/>
    <property type="evidence" value="ECO:0007669"/>
    <property type="project" value="UniProtKB-SubCell"/>
</dbReference>
<evidence type="ECO:0000256" key="10">
    <source>
        <dbReference type="ARBA" id="ARBA00023054"/>
    </source>
</evidence>
<dbReference type="FunFam" id="2.30.30.40:FF:000053">
    <property type="entry name" value="endophilin-A1 isoform X2"/>
    <property type="match status" value="1"/>
</dbReference>
<dbReference type="AlphaFoldDB" id="A0A6I9MXL2"/>
<evidence type="ECO:0000313" key="21">
    <source>
        <dbReference type="RefSeq" id="XP_010766666.1"/>
    </source>
</evidence>
<dbReference type="InterPro" id="IPR001452">
    <property type="entry name" value="SH3_domain"/>
</dbReference>
<evidence type="ECO:0000256" key="12">
    <source>
        <dbReference type="ARBA" id="ARBA00023136"/>
    </source>
</evidence>
<reference evidence="21" key="1">
    <citation type="submission" date="2025-08" db="UniProtKB">
        <authorList>
            <consortium name="RefSeq"/>
        </authorList>
    </citation>
    <scope>IDENTIFICATION</scope>
    <source>
        <tissue evidence="21">Muscle</tissue>
    </source>
</reference>
<dbReference type="PANTHER" id="PTHR14167">
    <property type="entry name" value="SH3 DOMAIN-CONTAINING"/>
    <property type="match status" value="1"/>
</dbReference>
<dbReference type="Pfam" id="PF03114">
    <property type="entry name" value="BAR"/>
    <property type="match status" value="1"/>
</dbReference>
<dbReference type="Proteomes" id="UP000504611">
    <property type="component" value="Unplaced"/>
</dbReference>
<keyword evidence="8" id="KW-0967">Endosome</keyword>
<organism evidence="20 21">
    <name type="scientific">Notothenia coriiceps</name>
    <name type="common">black rockcod</name>
    <dbReference type="NCBI Taxonomy" id="8208"/>
    <lineage>
        <taxon>Eukaryota</taxon>
        <taxon>Metazoa</taxon>
        <taxon>Chordata</taxon>
        <taxon>Craniata</taxon>
        <taxon>Vertebrata</taxon>
        <taxon>Euteleostomi</taxon>
        <taxon>Actinopterygii</taxon>
        <taxon>Neopterygii</taxon>
        <taxon>Teleostei</taxon>
        <taxon>Neoteleostei</taxon>
        <taxon>Acanthomorphata</taxon>
        <taxon>Eupercaria</taxon>
        <taxon>Perciformes</taxon>
        <taxon>Notothenioidei</taxon>
        <taxon>Nototheniidae</taxon>
        <taxon>Notothenia</taxon>
    </lineage>
</organism>
<dbReference type="InterPro" id="IPR035824">
    <property type="entry name" value="Endophilin_A_SH3"/>
</dbReference>
<comment type="subcellular location">
    <subcellularLocation>
        <location evidence="1">Cell projection</location>
        <location evidence="1">Podosome</location>
    </subcellularLocation>
    <subcellularLocation>
        <location evidence="3">Cytoplasm</location>
    </subcellularLocation>
    <subcellularLocation>
        <location evidence="2">Early endosome membrane</location>
        <topology evidence="2">Peripheral membrane protein</topology>
    </subcellularLocation>
</comment>
<keyword evidence="11" id="KW-0446">Lipid-binding</keyword>
<keyword evidence="7" id="KW-0254">Endocytosis</keyword>
<dbReference type="Gene3D" id="1.20.1270.60">
    <property type="entry name" value="Arfaptin homology (AH) domain/BAR domain"/>
    <property type="match status" value="2"/>
</dbReference>
<dbReference type="GO" id="GO:0008289">
    <property type="term" value="F:lipid binding"/>
    <property type="evidence" value="ECO:0007669"/>
    <property type="project" value="UniProtKB-KW"/>
</dbReference>
<evidence type="ECO:0000256" key="1">
    <source>
        <dbReference type="ARBA" id="ARBA00004188"/>
    </source>
</evidence>
<evidence type="ECO:0000256" key="13">
    <source>
        <dbReference type="ARBA" id="ARBA00023273"/>
    </source>
</evidence>
<evidence type="ECO:0000256" key="15">
    <source>
        <dbReference type="ARBA" id="ARBA00040340"/>
    </source>
</evidence>
<dbReference type="CDD" id="cd11803">
    <property type="entry name" value="SH3_Endophilin_A"/>
    <property type="match status" value="1"/>
</dbReference>
<dbReference type="InterPro" id="IPR050384">
    <property type="entry name" value="Endophilin_SH3RF"/>
</dbReference>
<dbReference type="Pfam" id="PF00018">
    <property type="entry name" value="SH3_1"/>
    <property type="match status" value="1"/>
</dbReference>
<evidence type="ECO:0000256" key="18">
    <source>
        <dbReference type="SAM" id="MobiDB-lite"/>
    </source>
</evidence>
<evidence type="ECO:0000256" key="2">
    <source>
        <dbReference type="ARBA" id="ARBA00004220"/>
    </source>
</evidence>
<keyword evidence="13" id="KW-0966">Cell projection</keyword>
<evidence type="ECO:0000256" key="16">
    <source>
        <dbReference type="ARBA" id="ARBA00043171"/>
    </source>
</evidence>
<protein>
    <recommendedName>
        <fullName evidence="15">Endophilin-A2</fullName>
    </recommendedName>
    <alternativeName>
        <fullName evidence="16">Endophilin-2</fullName>
    </alternativeName>
</protein>